<feature type="non-terminal residue" evidence="2">
    <location>
        <position position="69"/>
    </location>
</feature>
<accession>A0A4P9Y8V7</accession>
<feature type="non-terminal residue" evidence="2">
    <location>
        <position position="1"/>
    </location>
</feature>
<keyword evidence="3" id="KW-1185">Reference proteome</keyword>
<reference evidence="3" key="1">
    <citation type="journal article" date="2018" name="Nat. Microbiol.">
        <title>Leveraging single-cell genomics to expand the fungal tree of life.</title>
        <authorList>
            <person name="Ahrendt S.R."/>
            <person name="Quandt C.A."/>
            <person name="Ciobanu D."/>
            <person name="Clum A."/>
            <person name="Salamov A."/>
            <person name="Andreopoulos B."/>
            <person name="Cheng J.F."/>
            <person name="Woyke T."/>
            <person name="Pelin A."/>
            <person name="Henrissat B."/>
            <person name="Reynolds N.K."/>
            <person name="Benny G.L."/>
            <person name="Smith M.E."/>
            <person name="James T.Y."/>
            <person name="Grigoriev I.V."/>
        </authorList>
    </citation>
    <scope>NUCLEOTIDE SEQUENCE [LARGE SCALE GENOMIC DNA]</scope>
</reference>
<evidence type="ECO:0000256" key="1">
    <source>
        <dbReference type="SAM" id="MobiDB-lite"/>
    </source>
</evidence>
<gene>
    <name evidence="2" type="ORF">BJ684DRAFT_1348</name>
</gene>
<proteinExistence type="predicted"/>
<dbReference type="AlphaFoldDB" id="A0A4P9Y8V7"/>
<protein>
    <submittedName>
        <fullName evidence="2">Uncharacterized protein</fullName>
    </submittedName>
</protein>
<evidence type="ECO:0000313" key="2">
    <source>
        <dbReference type="EMBL" id="RKP15254.1"/>
    </source>
</evidence>
<feature type="compositionally biased region" description="Polar residues" evidence="1">
    <location>
        <begin position="44"/>
        <end position="69"/>
    </location>
</feature>
<sequence length="69" mass="7457">QQAASKANFIFPASEAFSTGGSWKKSPVRTSWMPPNGEEGSRSLRATCSSLSSRTESNMDTSSITRTRV</sequence>
<name>A0A4P9Y8V7_9FUNG</name>
<organism evidence="2 3">
    <name type="scientific">Piptocephalis cylindrospora</name>
    <dbReference type="NCBI Taxonomy" id="1907219"/>
    <lineage>
        <taxon>Eukaryota</taxon>
        <taxon>Fungi</taxon>
        <taxon>Fungi incertae sedis</taxon>
        <taxon>Zoopagomycota</taxon>
        <taxon>Zoopagomycotina</taxon>
        <taxon>Zoopagomycetes</taxon>
        <taxon>Zoopagales</taxon>
        <taxon>Piptocephalidaceae</taxon>
        <taxon>Piptocephalis</taxon>
    </lineage>
</organism>
<feature type="region of interest" description="Disordered" evidence="1">
    <location>
        <begin position="18"/>
        <end position="69"/>
    </location>
</feature>
<dbReference type="Proteomes" id="UP000267251">
    <property type="component" value="Unassembled WGS sequence"/>
</dbReference>
<evidence type="ECO:0000313" key="3">
    <source>
        <dbReference type="Proteomes" id="UP000267251"/>
    </source>
</evidence>
<dbReference type="EMBL" id="KZ987745">
    <property type="protein sequence ID" value="RKP15254.1"/>
    <property type="molecule type" value="Genomic_DNA"/>
</dbReference>
<dbReference type="OrthoDB" id="3722922at2759"/>